<dbReference type="Proteomes" id="UP000019132">
    <property type="component" value="Unassembled WGS sequence"/>
</dbReference>
<name>K3X289_GLOUD</name>
<reference evidence="2" key="1">
    <citation type="journal article" date="2010" name="Genome Biol.">
        <title>Genome sequence of the necrotrophic plant pathogen Pythium ultimum reveals original pathogenicity mechanisms and effector repertoire.</title>
        <authorList>
            <person name="Levesque C.A."/>
            <person name="Brouwer H."/>
            <person name="Cano L."/>
            <person name="Hamilton J.P."/>
            <person name="Holt C."/>
            <person name="Huitema E."/>
            <person name="Raffaele S."/>
            <person name="Robideau G.P."/>
            <person name="Thines M."/>
            <person name="Win J."/>
            <person name="Zerillo M.M."/>
            <person name="Beakes G.W."/>
            <person name="Boore J.L."/>
            <person name="Busam D."/>
            <person name="Dumas B."/>
            <person name="Ferriera S."/>
            <person name="Fuerstenberg S.I."/>
            <person name="Gachon C.M."/>
            <person name="Gaulin E."/>
            <person name="Govers F."/>
            <person name="Grenville-Briggs L."/>
            <person name="Horner N."/>
            <person name="Hostetler J."/>
            <person name="Jiang R.H."/>
            <person name="Johnson J."/>
            <person name="Krajaejun T."/>
            <person name="Lin H."/>
            <person name="Meijer H.J."/>
            <person name="Moore B."/>
            <person name="Morris P."/>
            <person name="Phuntmart V."/>
            <person name="Puiu D."/>
            <person name="Shetty J."/>
            <person name="Stajich J.E."/>
            <person name="Tripathy S."/>
            <person name="Wawra S."/>
            <person name="van West P."/>
            <person name="Whitty B.R."/>
            <person name="Coutinho P.M."/>
            <person name="Henrissat B."/>
            <person name="Martin F."/>
            <person name="Thomas P.D."/>
            <person name="Tyler B.M."/>
            <person name="De Vries R.P."/>
            <person name="Kamoun S."/>
            <person name="Yandell M."/>
            <person name="Tisserat N."/>
            <person name="Buell C.R."/>
        </authorList>
    </citation>
    <scope>NUCLEOTIDE SEQUENCE</scope>
    <source>
        <strain evidence="2">DAOM:BR144</strain>
    </source>
</reference>
<keyword evidence="2" id="KW-1185">Reference proteome</keyword>
<dbReference type="EnsemblProtists" id="PYU1_T011338">
    <property type="protein sequence ID" value="PYU1_T011338"/>
    <property type="gene ID" value="PYU1_G011313"/>
</dbReference>
<accession>K3X289</accession>
<dbReference type="InParanoid" id="K3X289"/>
<evidence type="ECO:0000313" key="2">
    <source>
        <dbReference type="Proteomes" id="UP000019132"/>
    </source>
</evidence>
<dbReference type="HOGENOM" id="CLU_043622_0_0_1"/>
<protein>
    <submittedName>
        <fullName evidence="1">Uncharacterized protein</fullName>
    </submittedName>
</protein>
<reference evidence="2" key="2">
    <citation type="submission" date="2010-04" db="EMBL/GenBank/DDBJ databases">
        <authorList>
            <person name="Buell R."/>
            <person name="Hamilton J."/>
            <person name="Hostetler J."/>
        </authorList>
    </citation>
    <scope>NUCLEOTIDE SEQUENCE [LARGE SCALE GENOMIC DNA]</scope>
    <source>
        <strain evidence="2">DAOM:BR144</strain>
    </source>
</reference>
<dbReference type="AlphaFoldDB" id="K3X289"/>
<reference evidence="1" key="3">
    <citation type="submission" date="2015-02" db="UniProtKB">
        <authorList>
            <consortium name="EnsemblProtists"/>
        </authorList>
    </citation>
    <scope>IDENTIFICATION</scope>
    <source>
        <strain evidence="1">DAOM BR144</strain>
    </source>
</reference>
<organism evidence="1 2">
    <name type="scientific">Globisporangium ultimum (strain ATCC 200006 / CBS 805.95 / DAOM BR144)</name>
    <name type="common">Pythium ultimum</name>
    <dbReference type="NCBI Taxonomy" id="431595"/>
    <lineage>
        <taxon>Eukaryota</taxon>
        <taxon>Sar</taxon>
        <taxon>Stramenopiles</taxon>
        <taxon>Oomycota</taxon>
        <taxon>Peronosporomycetes</taxon>
        <taxon>Pythiales</taxon>
        <taxon>Pythiaceae</taxon>
        <taxon>Globisporangium</taxon>
    </lineage>
</organism>
<dbReference type="OMA" id="HRVDYEV"/>
<proteinExistence type="predicted"/>
<dbReference type="EMBL" id="GL376562">
    <property type="status" value="NOT_ANNOTATED_CDS"/>
    <property type="molecule type" value="Genomic_DNA"/>
</dbReference>
<evidence type="ECO:0000313" key="1">
    <source>
        <dbReference type="EnsemblProtists" id="PYU1_T011338"/>
    </source>
</evidence>
<dbReference type="eggNOG" id="ENOG502SKQH">
    <property type="taxonomic scope" value="Eukaryota"/>
</dbReference>
<dbReference type="VEuPathDB" id="FungiDB:PYU1_G011313"/>
<sequence>MGHGASVALPPDAVATLRAVSATALGHTCHAALVAYVGVLKAHRHARRWYTVVDERVLSRVHRAVETHVLARIHRFADKVEVASKIWFVNSISTTSIADAFDIAMEDVRRVQIGKRQYEVYNCGPELLNVPSLNKVTRVLELQDTQITSFLLDKCKWTAWKPPASWRMKADQVYDLTVHVAVRKHGFLTNEIRMIRMRVDKKWVGPHHHNSDLAHEVKSQWLHRVDCEAQDNIETAENAFFQTIKLAWDKYLYELSRLPKEDLRSSEESGNGFPFNEQDQHTSLRIKYLLETSLETIMSEKGTFFRSAHQYELWRMAQEDNAKHRACVENNFAGPLLEAEIEALSELYEGKAMELEDMGVGGRSEAFA</sequence>